<comment type="caution">
    <text evidence="1">The sequence shown here is derived from an EMBL/GenBank/DDBJ whole genome shotgun (WGS) entry which is preliminary data.</text>
</comment>
<gene>
    <name evidence="1" type="ORF">HO173_002431</name>
</gene>
<evidence type="ECO:0000313" key="2">
    <source>
        <dbReference type="Proteomes" id="UP000578531"/>
    </source>
</evidence>
<dbReference type="GeneID" id="59284104"/>
<proteinExistence type="predicted"/>
<reference evidence="1 2" key="1">
    <citation type="journal article" date="2020" name="Genomics">
        <title>Complete, high-quality genomes from long-read metagenomic sequencing of two wolf lichen thalli reveals enigmatic genome architecture.</title>
        <authorList>
            <person name="McKenzie S.K."/>
            <person name="Walston R.F."/>
            <person name="Allen J.L."/>
        </authorList>
    </citation>
    <scope>NUCLEOTIDE SEQUENCE [LARGE SCALE GENOMIC DNA]</scope>
    <source>
        <strain evidence="1">WasteWater2</strain>
    </source>
</reference>
<dbReference type="RefSeq" id="XP_037169159.1">
    <property type="nucleotide sequence ID" value="XM_037304364.1"/>
</dbReference>
<keyword evidence="2" id="KW-1185">Reference proteome</keyword>
<protein>
    <submittedName>
        <fullName evidence="1">Uncharacterized protein</fullName>
    </submittedName>
</protein>
<name>A0A8H6G3X4_9LECA</name>
<organism evidence="1 2">
    <name type="scientific">Letharia columbiana</name>
    <dbReference type="NCBI Taxonomy" id="112416"/>
    <lineage>
        <taxon>Eukaryota</taxon>
        <taxon>Fungi</taxon>
        <taxon>Dikarya</taxon>
        <taxon>Ascomycota</taxon>
        <taxon>Pezizomycotina</taxon>
        <taxon>Lecanoromycetes</taxon>
        <taxon>OSLEUM clade</taxon>
        <taxon>Lecanoromycetidae</taxon>
        <taxon>Lecanorales</taxon>
        <taxon>Lecanorineae</taxon>
        <taxon>Parmeliaceae</taxon>
        <taxon>Letharia</taxon>
    </lineage>
</organism>
<dbReference type="AlphaFoldDB" id="A0A8H6G3X4"/>
<accession>A0A8H6G3X4</accession>
<dbReference type="EMBL" id="JACCJC010000005">
    <property type="protein sequence ID" value="KAF6239884.1"/>
    <property type="molecule type" value="Genomic_DNA"/>
</dbReference>
<evidence type="ECO:0000313" key="1">
    <source>
        <dbReference type="EMBL" id="KAF6239884.1"/>
    </source>
</evidence>
<dbReference type="Proteomes" id="UP000578531">
    <property type="component" value="Unassembled WGS sequence"/>
</dbReference>
<sequence>MGPLCDQSACYLAKGNFKQDIPSLRLDFNTTSDIAGDPAPVFVVEDNFGDCEQ</sequence>